<dbReference type="InterPro" id="IPR002347">
    <property type="entry name" value="SDR_fam"/>
</dbReference>
<sequence>GIGHSLAREFHAKGLRVFASARRTEAIADLAELGIETVALEVDKPDSVQQVRREIEELTGGKLDVLVNNAGRNYTVPALDVDQNEVQQTFEVNVFSVMRMCQEFAPLLIEAKGTIVQIGSLAGVMPYVFGSVYNASKAALHAYSNTLRVELSPFGVRVVTIITGGIKSNIARTDRQLPEDSYYIPLNEEYQRRLRHSQEGAMPSDDYAKSVVSKVLKSSPPKWVWEGNKSWAVWFLSTFLPKSIMVSLTQEYAAGPSLTGLHRMLCSSACSTSGSSLEQQGRRRLRKNCVFHVPFAFCAAVKYPLCRTFYSIGKESAFKEI</sequence>
<dbReference type="GO" id="GO:0019433">
    <property type="term" value="P:triglyceride catabolic process"/>
    <property type="evidence" value="ECO:0007669"/>
    <property type="project" value="TreeGrafter"/>
</dbReference>
<dbReference type="InterPro" id="IPR020904">
    <property type="entry name" value="Sc_DH/Rdtase_CS"/>
</dbReference>
<evidence type="ECO:0000256" key="2">
    <source>
        <dbReference type="ARBA" id="ARBA00022857"/>
    </source>
</evidence>
<protein>
    <submittedName>
        <fullName evidence="5">NADPH-dependent 1-acyldihydroxyacetone phosphate reductase</fullName>
    </submittedName>
</protein>
<dbReference type="PRINTS" id="PR00081">
    <property type="entry name" value="GDHRDH"/>
</dbReference>
<dbReference type="PANTHER" id="PTHR44169">
    <property type="entry name" value="NADPH-DEPENDENT 1-ACYLDIHYDROXYACETONE PHOSPHATE REDUCTASE"/>
    <property type="match status" value="1"/>
</dbReference>
<dbReference type="GO" id="GO:0006654">
    <property type="term" value="P:phosphatidic acid biosynthetic process"/>
    <property type="evidence" value="ECO:0007669"/>
    <property type="project" value="TreeGrafter"/>
</dbReference>
<reference evidence="5 6" key="1">
    <citation type="submission" date="2017-01" db="EMBL/GenBank/DDBJ databases">
        <title>Draft genome sequence of Diplodia seriata F98.1, a fungal species involved in grapevine trunk diseases.</title>
        <authorList>
            <person name="Robert-Siegwald G."/>
            <person name="Vallet J."/>
            <person name="Abou-Mansour E."/>
            <person name="Xu J."/>
            <person name="Rey P."/>
            <person name="Bertsch C."/>
            <person name="Rego C."/>
            <person name="Larignon P."/>
            <person name="Fontaine F."/>
            <person name="Lebrun M.-H."/>
        </authorList>
    </citation>
    <scope>NUCLEOTIDE SEQUENCE [LARGE SCALE GENOMIC DNA]</scope>
    <source>
        <strain evidence="5 6">F98.1</strain>
    </source>
</reference>
<evidence type="ECO:0000256" key="1">
    <source>
        <dbReference type="ARBA" id="ARBA00006484"/>
    </source>
</evidence>
<dbReference type="InterPro" id="IPR036291">
    <property type="entry name" value="NAD(P)-bd_dom_sf"/>
</dbReference>
<organism evidence="5 6">
    <name type="scientific">Diplodia seriata</name>
    <dbReference type="NCBI Taxonomy" id="420778"/>
    <lineage>
        <taxon>Eukaryota</taxon>
        <taxon>Fungi</taxon>
        <taxon>Dikarya</taxon>
        <taxon>Ascomycota</taxon>
        <taxon>Pezizomycotina</taxon>
        <taxon>Dothideomycetes</taxon>
        <taxon>Dothideomycetes incertae sedis</taxon>
        <taxon>Botryosphaeriales</taxon>
        <taxon>Botryosphaeriaceae</taxon>
        <taxon>Diplodia</taxon>
    </lineage>
</organism>
<dbReference type="Gene3D" id="3.40.50.720">
    <property type="entry name" value="NAD(P)-binding Rossmann-like Domain"/>
    <property type="match status" value="1"/>
</dbReference>
<dbReference type="AlphaFoldDB" id="A0A1S8BCX6"/>
<accession>A0A1S8BCX6</accession>
<comment type="caution">
    <text evidence="5">The sequence shown here is derived from an EMBL/GenBank/DDBJ whole genome shotgun (WGS) entry which is preliminary data.</text>
</comment>
<dbReference type="PROSITE" id="PS00061">
    <property type="entry name" value="ADH_SHORT"/>
    <property type="match status" value="1"/>
</dbReference>
<proteinExistence type="inferred from homology"/>
<dbReference type="PRINTS" id="PR00080">
    <property type="entry name" value="SDRFAMILY"/>
</dbReference>
<evidence type="ECO:0000256" key="3">
    <source>
        <dbReference type="ARBA" id="ARBA00023002"/>
    </source>
</evidence>
<dbReference type="CDD" id="cd05374">
    <property type="entry name" value="17beta-HSD-like_SDR_c"/>
    <property type="match status" value="1"/>
</dbReference>
<dbReference type="OrthoDB" id="2102561at2759"/>
<name>A0A1S8BCX6_9PEZI</name>
<dbReference type="Proteomes" id="UP000190776">
    <property type="component" value="Unassembled WGS sequence"/>
</dbReference>
<keyword evidence="3" id="KW-0560">Oxidoreductase</keyword>
<feature type="non-terminal residue" evidence="5">
    <location>
        <position position="1"/>
    </location>
</feature>
<dbReference type="SUPFAM" id="SSF51735">
    <property type="entry name" value="NAD(P)-binding Rossmann-fold domains"/>
    <property type="match status" value="1"/>
</dbReference>
<gene>
    <name evidence="5" type="ORF">BK809_0004072</name>
</gene>
<dbReference type="Pfam" id="PF00106">
    <property type="entry name" value="adh_short"/>
    <property type="match status" value="1"/>
</dbReference>
<dbReference type="GO" id="GO:0005783">
    <property type="term" value="C:endoplasmic reticulum"/>
    <property type="evidence" value="ECO:0007669"/>
    <property type="project" value="TreeGrafter"/>
</dbReference>
<evidence type="ECO:0000313" key="6">
    <source>
        <dbReference type="Proteomes" id="UP000190776"/>
    </source>
</evidence>
<dbReference type="GO" id="GO:0000140">
    <property type="term" value="F:acylglycerone-phosphate reductase (NADP+) activity"/>
    <property type="evidence" value="ECO:0007669"/>
    <property type="project" value="TreeGrafter"/>
</dbReference>
<evidence type="ECO:0000256" key="4">
    <source>
        <dbReference type="RuleBase" id="RU000363"/>
    </source>
</evidence>
<dbReference type="GO" id="GO:0005811">
    <property type="term" value="C:lipid droplet"/>
    <property type="evidence" value="ECO:0007669"/>
    <property type="project" value="TreeGrafter"/>
</dbReference>
<dbReference type="GO" id="GO:0004806">
    <property type="term" value="F:triacylglycerol lipase activity"/>
    <property type="evidence" value="ECO:0007669"/>
    <property type="project" value="TreeGrafter"/>
</dbReference>
<dbReference type="STRING" id="420778.A0A1S8BCX6"/>
<dbReference type="EMBL" id="MSZU01000084">
    <property type="protein sequence ID" value="OMP85402.1"/>
    <property type="molecule type" value="Genomic_DNA"/>
</dbReference>
<dbReference type="FunFam" id="3.40.50.720:FF:000261">
    <property type="entry name" value="NADPH-dependent 1-acyldihydroxyacetone phosphate reductase"/>
    <property type="match status" value="1"/>
</dbReference>
<evidence type="ECO:0000313" key="5">
    <source>
        <dbReference type="EMBL" id="OMP85402.1"/>
    </source>
</evidence>
<comment type="similarity">
    <text evidence="1 4">Belongs to the short-chain dehydrogenases/reductases (SDR) family.</text>
</comment>
<dbReference type="PANTHER" id="PTHR44169:SF6">
    <property type="entry name" value="NADPH-DEPENDENT 1-ACYLDIHYDROXYACETONE PHOSPHATE REDUCTASE"/>
    <property type="match status" value="1"/>
</dbReference>
<keyword evidence="2" id="KW-0521">NADP</keyword>